<dbReference type="Proteomes" id="UP000011074">
    <property type="component" value="Chromosome"/>
</dbReference>
<feature type="region of interest" description="Disordered" evidence="1">
    <location>
        <begin position="1"/>
        <end position="20"/>
    </location>
</feature>
<dbReference type="RefSeq" id="WP_156100278.1">
    <property type="nucleotide sequence ID" value="NZ_CP048261.1"/>
</dbReference>
<dbReference type="AlphaFoldDB" id="A0A8A1UER4"/>
<name>A0A8A1UER4_STRR1</name>
<gene>
    <name evidence="2" type="ORF">SRIM_002315</name>
</gene>
<evidence type="ECO:0000313" key="3">
    <source>
        <dbReference type="Proteomes" id="UP000011074"/>
    </source>
</evidence>
<reference evidence="2" key="1">
    <citation type="submission" date="2012-12" db="EMBL/GenBank/DDBJ databases">
        <authorList>
            <person name="Pethick F.E."/>
            <person name="MacFadyen A.C."/>
            <person name="Tang Z."/>
            <person name="Sangal V."/>
            <person name="Tze-Tze L."/>
            <person name="Chu J."/>
            <person name="Guo M."/>
            <person name="Kirby R."/>
            <person name="Hoskisson P.A."/>
            <person name="Herron P.R."/>
            <person name="Hunter I.S."/>
        </authorList>
    </citation>
    <scope>NUCLEOTIDE SEQUENCE</scope>
    <source>
        <strain evidence="2">ATCC 10970</strain>
    </source>
</reference>
<accession>A0A8A1UER4</accession>
<proteinExistence type="predicted"/>
<evidence type="ECO:0000313" key="2">
    <source>
        <dbReference type="EMBL" id="QST79156.1"/>
    </source>
</evidence>
<dbReference type="EMBL" id="CP048261">
    <property type="protein sequence ID" value="QST79156.1"/>
    <property type="molecule type" value="Genomic_DNA"/>
</dbReference>
<reference evidence="2" key="2">
    <citation type="submission" date="2020-01" db="EMBL/GenBank/DDBJ databases">
        <authorList>
            <person name="Algora L."/>
            <person name="Schniete J.K."/>
            <person name="MacFadyen A."/>
            <person name="Hoskisson P.A."/>
            <person name="Hunter I.S."/>
            <person name="Herron P.R."/>
        </authorList>
    </citation>
    <scope>NUCLEOTIDE SEQUENCE</scope>
    <source>
        <strain evidence="2">ATCC 10970</strain>
    </source>
</reference>
<protein>
    <submittedName>
        <fullName evidence="2">Uncharacterized protein</fullName>
    </submittedName>
</protein>
<evidence type="ECO:0000256" key="1">
    <source>
        <dbReference type="SAM" id="MobiDB-lite"/>
    </source>
</evidence>
<dbReference type="GeneID" id="66852722"/>
<reference evidence="2" key="3">
    <citation type="journal article" date="2021" name="bioRxiv">
        <title>Bilateral symmetry of linear streptomycete chromosomes.</title>
        <authorList>
            <person name="Algora-Gallardo L."/>
            <person name="Schniete J.K."/>
            <person name="Mark D.R."/>
            <person name="Hunter I.S."/>
            <person name="Herron P.R."/>
        </authorList>
    </citation>
    <scope>NUCLEOTIDE SEQUENCE</scope>
    <source>
        <strain evidence="2">ATCC 10970</strain>
    </source>
</reference>
<organism evidence="2 3">
    <name type="scientific">Streptomyces rimosus subsp. rimosus (strain ATCC 10970 / DSM 40260 / JCM 4667 / NRRL 2234)</name>
    <dbReference type="NCBI Taxonomy" id="1265868"/>
    <lineage>
        <taxon>Bacteria</taxon>
        <taxon>Bacillati</taxon>
        <taxon>Actinomycetota</taxon>
        <taxon>Actinomycetes</taxon>
        <taxon>Kitasatosporales</taxon>
        <taxon>Streptomycetaceae</taxon>
        <taxon>Streptomyces</taxon>
    </lineage>
</organism>
<sequence>MVYRVRPLLPSSTGRRGGLRADHRRIVETIAYEAARWATHWLTHHHLGTDSD</sequence>